<gene>
    <name evidence="7" type="ORF">L860_07020</name>
</gene>
<sequence>MKLKEEHMTETAFIVGESLVDVVAPPPPGPATEHPGGSPLNVAVGLARLGRRTQLATRFADDNHGQIVRDHVESNGIQLCPSSDEALTTATATARLASDGQASYHFDLTWDLPRLDIPDEAIVVHTGSIASWTAPGRDHVRDVMGRAKEQATVTYDPNVRPDLLDDPESARPLIESCVSRADVVKASDEDLHWLHPGDDLRTIARHWLDLGPSLMVITCGGSGILALTDRGLSLSIPSHPAKVVDTVGAGDSFMSGLLDGLWSAELLGVEHRDDLAAIDEATLRRILTRCAHIGAITVSRAGANPPTLADLGEDARN</sequence>
<feature type="domain" description="Carbohydrate kinase PfkB" evidence="6">
    <location>
        <begin position="32"/>
        <end position="306"/>
    </location>
</feature>
<dbReference type="SUPFAM" id="SSF53613">
    <property type="entry name" value="Ribokinase-like"/>
    <property type="match status" value="1"/>
</dbReference>
<reference evidence="7" key="1">
    <citation type="submission" date="2014-05" db="EMBL/GenBank/DDBJ databases">
        <authorList>
            <person name="Jahns A.C."/>
            <person name="Eilers H."/>
            <person name="Alexeyev O.A."/>
        </authorList>
    </citation>
    <scope>NUCLEOTIDE SEQUENCE [LARGE SCALE GENOMIC DNA]</scope>
    <source>
        <strain evidence="7">DSM 20700</strain>
    </source>
</reference>
<dbReference type="CDD" id="cd01167">
    <property type="entry name" value="bac_FRK"/>
    <property type="match status" value="1"/>
</dbReference>
<evidence type="ECO:0000256" key="3">
    <source>
        <dbReference type="ARBA" id="ARBA00022741"/>
    </source>
</evidence>
<accession>A0A9X5R0Q4</accession>
<dbReference type="PANTHER" id="PTHR43085">
    <property type="entry name" value="HEXOKINASE FAMILY MEMBER"/>
    <property type="match status" value="1"/>
</dbReference>
<comment type="caution">
    <text evidence="7">The sequence shown here is derived from an EMBL/GenBank/DDBJ whole genome shotgun (WGS) entry which is preliminary data.</text>
</comment>
<dbReference type="InterPro" id="IPR029056">
    <property type="entry name" value="Ribokinase-like"/>
</dbReference>
<evidence type="ECO:0000256" key="5">
    <source>
        <dbReference type="ARBA" id="ARBA00022840"/>
    </source>
</evidence>
<protein>
    <recommendedName>
        <fullName evidence="6">Carbohydrate kinase PfkB domain-containing protein</fullName>
    </recommendedName>
</protein>
<dbReference type="PANTHER" id="PTHR43085:SF1">
    <property type="entry name" value="PSEUDOURIDINE KINASE-RELATED"/>
    <property type="match status" value="1"/>
</dbReference>
<name>A0A9X5R0Q4_9ACTN</name>
<keyword evidence="2" id="KW-0808">Transferase</keyword>
<dbReference type="InterPro" id="IPR011611">
    <property type="entry name" value="PfkB_dom"/>
</dbReference>
<proteinExistence type="inferred from homology"/>
<dbReference type="AlphaFoldDB" id="A0A9X5R0Q4"/>
<comment type="similarity">
    <text evidence="1">Belongs to the carbohydrate kinase PfkB family.</text>
</comment>
<dbReference type="Pfam" id="PF00294">
    <property type="entry name" value="PfkB"/>
    <property type="match status" value="1"/>
</dbReference>
<dbReference type="InterPro" id="IPR002173">
    <property type="entry name" value="Carboh/pur_kinase_PfkB_CS"/>
</dbReference>
<dbReference type="Gene3D" id="3.40.1190.20">
    <property type="match status" value="1"/>
</dbReference>
<evidence type="ECO:0000259" key="6">
    <source>
        <dbReference type="Pfam" id="PF00294"/>
    </source>
</evidence>
<evidence type="ECO:0000256" key="4">
    <source>
        <dbReference type="ARBA" id="ARBA00022777"/>
    </source>
</evidence>
<dbReference type="GO" id="GO:0005524">
    <property type="term" value="F:ATP binding"/>
    <property type="evidence" value="ECO:0007669"/>
    <property type="project" value="UniProtKB-KW"/>
</dbReference>
<keyword evidence="4" id="KW-0418">Kinase</keyword>
<organism evidence="7">
    <name type="scientific">Cutibacterium granulosum DSM 20700</name>
    <dbReference type="NCBI Taxonomy" id="1160719"/>
    <lineage>
        <taxon>Bacteria</taxon>
        <taxon>Bacillati</taxon>
        <taxon>Actinomycetota</taxon>
        <taxon>Actinomycetes</taxon>
        <taxon>Propionibacteriales</taxon>
        <taxon>Propionibacteriaceae</taxon>
        <taxon>Cutibacterium</taxon>
    </lineage>
</organism>
<dbReference type="PROSITE" id="PS00584">
    <property type="entry name" value="PFKB_KINASES_2"/>
    <property type="match status" value="1"/>
</dbReference>
<dbReference type="InterPro" id="IPR050306">
    <property type="entry name" value="PfkB_Carbo_kinase"/>
</dbReference>
<evidence type="ECO:0000256" key="2">
    <source>
        <dbReference type="ARBA" id="ARBA00022679"/>
    </source>
</evidence>
<keyword evidence="5" id="KW-0067">ATP-binding</keyword>
<dbReference type="GO" id="GO:0016301">
    <property type="term" value="F:kinase activity"/>
    <property type="evidence" value="ECO:0007669"/>
    <property type="project" value="UniProtKB-KW"/>
</dbReference>
<dbReference type="EMBL" id="JNBU01000006">
    <property type="protein sequence ID" value="OCT42917.1"/>
    <property type="molecule type" value="Genomic_DNA"/>
</dbReference>
<keyword evidence="3" id="KW-0547">Nucleotide-binding</keyword>
<evidence type="ECO:0000256" key="1">
    <source>
        <dbReference type="ARBA" id="ARBA00010688"/>
    </source>
</evidence>
<evidence type="ECO:0000313" key="7">
    <source>
        <dbReference type="EMBL" id="OCT42917.1"/>
    </source>
</evidence>